<comment type="similarity">
    <text evidence="5 6">Belongs to the XseA family.</text>
</comment>
<dbReference type="CDD" id="cd04489">
    <property type="entry name" value="ExoVII_LU_OBF"/>
    <property type="match status" value="1"/>
</dbReference>
<gene>
    <name evidence="5 9" type="primary">xseA</name>
    <name evidence="9" type="ORF">HXK24_01715</name>
</gene>
<evidence type="ECO:0000256" key="3">
    <source>
        <dbReference type="ARBA" id="ARBA00022801"/>
    </source>
</evidence>
<name>A0A9D5X2V0_9ACTN</name>
<proteinExistence type="inferred from homology"/>
<dbReference type="Proteomes" id="UP000787322">
    <property type="component" value="Unassembled WGS sequence"/>
</dbReference>
<evidence type="ECO:0000256" key="1">
    <source>
        <dbReference type="ARBA" id="ARBA00022490"/>
    </source>
</evidence>
<evidence type="ECO:0000256" key="4">
    <source>
        <dbReference type="ARBA" id="ARBA00022839"/>
    </source>
</evidence>
<dbReference type="InterPro" id="IPR020579">
    <property type="entry name" value="Exonuc_VII_lsu_C"/>
</dbReference>
<evidence type="ECO:0000256" key="6">
    <source>
        <dbReference type="RuleBase" id="RU004355"/>
    </source>
</evidence>
<protein>
    <recommendedName>
        <fullName evidence="5">Exodeoxyribonuclease 7 large subunit</fullName>
        <ecNumber evidence="5">3.1.11.6</ecNumber>
    </recommendedName>
    <alternativeName>
        <fullName evidence="5">Exodeoxyribonuclease VII large subunit</fullName>
        <shortName evidence="5">Exonuclease VII large subunit</shortName>
    </alternativeName>
</protein>
<dbReference type="EC" id="3.1.11.6" evidence="5"/>
<dbReference type="PANTHER" id="PTHR30008">
    <property type="entry name" value="EXODEOXYRIBONUCLEASE 7 LARGE SUBUNIT"/>
    <property type="match status" value="1"/>
</dbReference>
<evidence type="ECO:0000313" key="9">
    <source>
        <dbReference type="EMBL" id="MBF4802529.1"/>
    </source>
</evidence>
<evidence type="ECO:0000256" key="5">
    <source>
        <dbReference type="HAMAP-Rule" id="MF_00378"/>
    </source>
</evidence>
<dbReference type="HAMAP" id="MF_00378">
    <property type="entry name" value="Exonuc_7_L"/>
    <property type="match status" value="1"/>
</dbReference>
<feature type="domain" description="Exonuclease VII large subunit C-terminal" evidence="7">
    <location>
        <begin position="131"/>
        <end position="441"/>
    </location>
</feature>
<dbReference type="GO" id="GO:0008855">
    <property type="term" value="F:exodeoxyribonuclease VII activity"/>
    <property type="evidence" value="ECO:0007669"/>
    <property type="project" value="UniProtKB-UniRule"/>
</dbReference>
<comment type="caution">
    <text evidence="9">The sequence shown here is derived from an EMBL/GenBank/DDBJ whole genome shotgun (WGS) entry which is preliminary data.</text>
</comment>
<accession>A0A9D5X2V0</accession>
<dbReference type="Pfam" id="PF13742">
    <property type="entry name" value="tRNA_anti_2"/>
    <property type="match status" value="1"/>
</dbReference>
<evidence type="ECO:0000259" key="8">
    <source>
        <dbReference type="Pfam" id="PF13742"/>
    </source>
</evidence>
<comment type="function">
    <text evidence="5">Bidirectionally degrades single-stranded DNA into large acid-insoluble oligonucleotides, which are then degraded further into small acid-soluble oligonucleotides.</text>
</comment>
<dbReference type="GO" id="GO:0005737">
    <property type="term" value="C:cytoplasm"/>
    <property type="evidence" value="ECO:0007669"/>
    <property type="project" value="UniProtKB-SubCell"/>
</dbReference>
<dbReference type="GO" id="GO:0009318">
    <property type="term" value="C:exodeoxyribonuclease VII complex"/>
    <property type="evidence" value="ECO:0007669"/>
    <property type="project" value="UniProtKB-UniRule"/>
</dbReference>
<dbReference type="AlphaFoldDB" id="A0A9D5X2V0"/>
<dbReference type="Pfam" id="PF02601">
    <property type="entry name" value="Exonuc_VII_L"/>
    <property type="match status" value="1"/>
</dbReference>
<dbReference type="EMBL" id="JABZGU010000019">
    <property type="protein sequence ID" value="MBF4802529.1"/>
    <property type="molecule type" value="Genomic_DNA"/>
</dbReference>
<comment type="subcellular location">
    <subcellularLocation>
        <location evidence="5 6">Cytoplasm</location>
    </subcellularLocation>
</comment>
<sequence length="449" mass="48587">MDQIQEKEDSVLSVSDAVLFAKNEVASMPSMTVVGEVSGFRGPNYKSGHCYFDVKDPVSSMAVIVWSKIYAASGITLQDGMKIQMTGKFDIYASSGKLSFHARTIQIAGEGDLRQKVAQLAKKLEKEGLTDISRKRYIPEFCTRIGVVTSLSGSVIDDVKRTLARRNPLVELEVSGCAVQGTHAPATIIRALQVAATTRPDAILLVRGGGSFEDLMCFNDEGVARAIAACPVPVITGIGHEPDTTIADMVSDRRTSTPTAAAESVAPAISELQTTFNNRISRLGNATRKILQFYKTGLTTVEQRSNLAMKNALASKQYQLEKLSDRPCLKDPTYIISTRTEDLNQTEQRLMDALPALLARKKETLSVESQRLTRASAAMLHPHEALLSSLAGKLDALSPLKVLTRGYAYVQDEKGSVIKTAKDASVGDSLLVKMTDGTIKATVSDIELS</sequence>
<dbReference type="GO" id="GO:0003676">
    <property type="term" value="F:nucleic acid binding"/>
    <property type="evidence" value="ECO:0007669"/>
    <property type="project" value="InterPro"/>
</dbReference>
<keyword evidence="1 5" id="KW-0963">Cytoplasm</keyword>
<dbReference type="InterPro" id="IPR003753">
    <property type="entry name" value="Exonuc_VII_L"/>
</dbReference>
<keyword evidence="4 5" id="KW-0269">Exonuclease</keyword>
<organism evidence="9 10">
    <name type="scientific">Lancefieldella parvula</name>
    <dbReference type="NCBI Taxonomy" id="1382"/>
    <lineage>
        <taxon>Bacteria</taxon>
        <taxon>Bacillati</taxon>
        <taxon>Actinomycetota</taxon>
        <taxon>Coriobacteriia</taxon>
        <taxon>Coriobacteriales</taxon>
        <taxon>Atopobiaceae</taxon>
        <taxon>Lancefieldella</taxon>
    </lineage>
</organism>
<evidence type="ECO:0000313" key="10">
    <source>
        <dbReference type="Proteomes" id="UP000787322"/>
    </source>
</evidence>
<dbReference type="GO" id="GO:0006308">
    <property type="term" value="P:DNA catabolic process"/>
    <property type="evidence" value="ECO:0007669"/>
    <property type="project" value="UniProtKB-UniRule"/>
</dbReference>
<dbReference type="PANTHER" id="PTHR30008:SF0">
    <property type="entry name" value="EXODEOXYRIBONUCLEASE 7 LARGE SUBUNIT"/>
    <property type="match status" value="1"/>
</dbReference>
<keyword evidence="2 5" id="KW-0540">Nuclease</keyword>
<reference evidence="9" key="1">
    <citation type="submission" date="2020-04" db="EMBL/GenBank/DDBJ databases">
        <title>Deep metagenomics examines the oral microbiome during advanced dental caries in children, revealing novel taxa and co-occurrences with host molecules.</title>
        <authorList>
            <person name="Baker J.L."/>
            <person name="Morton J.T."/>
            <person name="Dinis M."/>
            <person name="Alvarez R."/>
            <person name="Tran N.C."/>
            <person name="Knight R."/>
            <person name="Edlund A."/>
        </authorList>
    </citation>
    <scope>NUCLEOTIDE SEQUENCE</scope>
    <source>
        <strain evidence="9">JCVI_3_bin.11</strain>
    </source>
</reference>
<dbReference type="NCBIfam" id="TIGR00237">
    <property type="entry name" value="xseA"/>
    <property type="match status" value="1"/>
</dbReference>
<evidence type="ECO:0000256" key="2">
    <source>
        <dbReference type="ARBA" id="ARBA00022722"/>
    </source>
</evidence>
<comment type="catalytic activity">
    <reaction evidence="5 6">
        <text>Exonucleolytic cleavage in either 5'- to 3'- or 3'- to 5'-direction to yield nucleoside 5'-phosphates.</text>
        <dbReference type="EC" id="3.1.11.6"/>
    </reaction>
</comment>
<evidence type="ECO:0000259" key="7">
    <source>
        <dbReference type="Pfam" id="PF02601"/>
    </source>
</evidence>
<comment type="subunit">
    <text evidence="5">Heterooligomer composed of large and small subunits.</text>
</comment>
<keyword evidence="3 5" id="KW-0378">Hydrolase</keyword>
<dbReference type="InterPro" id="IPR025824">
    <property type="entry name" value="OB-fold_nuc-bd_dom"/>
</dbReference>
<feature type="domain" description="OB-fold nucleic acid binding" evidence="8">
    <location>
        <begin position="22"/>
        <end position="106"/>
    </location>
</feature>